<feature type="compositionally biased region" description="Basic and acidic residues" evidence="1">
    <location>
        <begin position="12"/>
        <end position="37"/>
    </location>
</feature>
<proteinExistence type="predicted"/>
<gene>
    <name evidence="2" type="ORF">EYF80_000489</name>
</gene>
<dbReference type="OrthoDB" id="10254947at2759"/>
<dbReference type="EMBL" id="SRLO01000002">
    <property type="protein sequence ID" value="TNN89201.1"/>
    <property type="molecule type" value="Genomic_DNA"/>
</dbReference>
<evidence type="ECO:0000313" key="3">
    <source>
        <dbReference type="Proteomes" id="UP000314294"/>
    </source>
</evidence>
<dbReference type="AlphaFoldDB" id="A0A4Z2JGW0"/>
<sequence>MKSCRVTRKKPLQKERAHDVTDPDLSDLKLELQREVDGSAPGSSSFNSGQEQSFPSLPRPERIATQLMPRIMNGDHRSVATAPLDLRTTNRERGSAGSRSPDCKGRAKDARGTHGSPARTDRDRSETHWPVVRSAPGPEHGAARKRPADKSSYRLPFRKRPIPVEPECGTQSPVLPESKARFFSPAVDADFTLRETFAGRLETHAGESRVAAAPATLRRAGEAGQSPDGYPARFLHPFDYGPYPVYCLAPVPELTHPLTHQAESLRTGVALATRQDEDGDTETCRPGMIHEVAMETLI</sequence>
<dbReference type="Proteomes" id="UP000314294">
    <property type="component" value="Unassembled WGS sequence"/>
</dbReference>
<organism evidence="2 3">
    <name type="scientific">Liparis tanakae</name>
    <name type="common">Tanaka's snailfish</name>
    <dbReference type="NCBI Taxonomy" id="230148"/>
    <lineage>
        <taxon>Eukaryota</taxon>
        <taxon>Metazoa</taxon>
        <taxon>Chordata</taxon>
        <taxon>Craniata</taxon>
        <taxon>Vertebrata</taxon>
        <taxon>Euteleostomi</taxon>
        <taxon>Actinopterygii</taxon>
        <taxon>Neopterygii</taxon>
        <taxon>Teleostei</taxon>
        <taxon>Neoteleostei</taxon>
        <taxon>Acanthomorphata</taxon>
        <taxon>Eupercaria</taxon>
        <taxon>Perciformes</taxon>
        <taxon>Cottioidei</taxon>
        <taxon>Cottales</taxon>
        <taxon>Liparidae</taxon>
        <taxon>Liparis</taxon>
    </lineage>
</organism>
<feature type="compositionally biased region" description="Basic residues" evidence="1">
    <location>
        <begin position="1"/>
        <end position="11"/>
    </location>
</feature>
<feature type="region of interest" description="Disordered" evidence="1">
    <location>
        <begin position="1"/>
        <end position="153"/>
    </location>
</feature>
<evidence type="ECO:0000256" key="1">
    <source>
        <dbReference type="SAM" id="MobiDB-lite"/>
    </source>
</evidence>
<keyword evidence="3" id="KW-1185">Reference proteome</keyword>
<protein>
    <submittedName>
        <fullName evidence="2">Uncharacterized protein</fullName>
    </submittedName>
</protein>
<name>A0A4Z2JGW0_9TELE</name>
<comment type="caution">
    <text evidence="2">The sequence shown here is derived from an EMBL/GenBank/DDBJ whole genome shotgun (WGS) entry which is preliminary data.</text>
</comment>
<reference evidence="2 3" key="1">
    <citation type="submission" date="2019-03" db="EMBL/GenBank/DDBJ databases">
        <title>First draft genome of Liparis tanakae, snailfish: a comprehensive survey of snailfish specific genes.</title>
        <authorList>
            <person name="Kim W."/>
            <person name="Song I."/>
            <person name="Jeong J.-H."/>
            <person name="Kim D."/>
            <person name="Kim S."/>
            <person name="Ryu S."/>
            <person name="Song J.Y."/>
            <person name="Lee S.K."/>
        </authorList>
    </citation>
    <scope>NUCLEOTIDE SEQUENCE [LARGE SCALE GENOMIC DNA]</scope>
    <source>
        <tissue evidence="2">Muscle</tissue>
    </source>
</reference>
<accession>A0A4Z2JGW0</accession>
<feature type="compositionally biased region" description="Polar residues" evidence="1">
    <location>
        <begin position="41"/>
        <end position="55"/>
    </location>
</feature>
<evidence type="ECO:0000313" key="2">
    <source>
        <dbReference type="EMBL" id="TNN89201.1"/>
    </source>
</evidence>
<feature type="compositionally biased region" description="Basic and acidic residues" evidence="1">
    <location>
        <begin position="101"/>
        <end position="112"/>
    </location>
</feature>